<reference evidence="1 2" key="1">
    <citation type="submission" date="2018-03" db="EMBL/GenBank/DDBJ databases">
        <title>Genomic Encyclopedia of Archaeal and Bacterial Type Strains, Phase II (KMG-II): from individual species to whole genera.</title>
        <authorList>
            <person name="Goeker M."/>
        </authorList>
    </citation>
    <scope>NUCLEOTIDE SEQUENCE [LARGE SCALE GENOMIC DNA]</scope>
    <source>
        <strain evidence="1 2">DSM 43146</strain>
    </source>
</reference>
<protein>
    <recommendedName>
        <fullName evidence="3">HEAT repeat protein</fullName>
    </recommendedName>
</protein>
<dbReference type="AlphaFoldDB" id="A0A2T0K137"/>
<evidence type="ECO:0000313" key="1">
    <source>
        <dbReference type="EMBL" id="PRX16503.1"/>
    </source>
</evidence>
<dbReference type="EMBL" id="PVMZ01000019">
    <property type="protein sequence ID" value="PRX16503.1"/>
    <property type="molecule type" value="Genomic_DNA"/>
</dbReference>
<dbReference type="RefSeq" id="WP_106326822.1">
    <property type="nucleotide sequence ID" value="NZ_BOMO01000126.1"/>
</dbReference>
<proteinExistence type="predicted"/>
<organism evidence="1 2">
    <name type="scientific">Actinoplanes italicus</name>
    <dbReference type="NCBI Taxonomy" id="113567"/>
    <lineage>
        <taxon>Bacteria</taxon>
        <taxon>Bacillati</taxon>
        <taxon>Actinomycetota</taxon>
        <taxon>Actinomycetes</taxon>
        <taxon>Micromonosporales</taxon>
        <taxon>Micromonosporaceae</taxon>
        <taxon>Actinoplanes</taxon>
    </lineage>
</organism>
<dbReference type="Gene3D" id="1.25.10.10">
    <property type="entry name" value="Leucine-rich Repeat Variant"/>
    <property type="match status" value="1"/>
</dbReference>
<evidence type="ECO:0000313" key="2">
    <source>
        <dbReference type="Proteomes" id="UP000239415"/>
    </source>
</evidence>
<dbReference type="InterPro" id="IPR016024">
    <property type="entry name" value="ARM-type_fold"/>
</dbReference>
<dbReference type="SUPFAM" id="SSF48371">
    <property type="entry name" value="ARM repeat"/>
    <property type="match status" value="1"/>
</dbReference>
<dbReference type="InterPro" id="IPR011989">
    <property type="entry name" value="ARM-like"/>
</dbReference>
<dbReference type="Proteomes" id="UP000239415">
    <property type="component" value="Unassembled WGS sequence"/>
</dbReference>
<name>A0A2T0K137_9ACTN</name>
<sequence>MPERTHVVDSVDWTALTRDPRVASGVPAALHTLWSDDEFLRRSAYNFLARALAHQGERTPISVAAVPFLIDVLADPAAGDRFGAAQLLRMIAIGEENYWLVEHPDGADRTAGEQWNPEAYAAVRAYVPAFIAALATADPAVRLHTAHLLSWFPEERDTVVPALTRVIAYEPGDTAEVAAVAAVAAVLAGGTAADTGLVQALDIRRAGPVPTERWAAAIASTRLTGWPSRAVLEQLYECLLEADDPVPNWPYLDGDMATLAALTLSRLDPSLVAERVDQLVSRLRRTRPGQERATLIGALVDAAFPQRGAELGKLTDIQLAAVRALVEADAWGDGPYVVSLLAAAGLPAEGPPGL</sequence>
<comment type="caution">
    <text evidence="1">The sequence shown here is derived from an EMBL/GenBank/DDBJ whole genome shotgun (WGS) entry which is preliminary data.</text>
</comment>
<accession>A0A2T0K137</accession>
<keyword evidence="2" id="KW-1185">Reference proteome</keyword>
<evidence type="ECO:0008006" key="3">
    <source>
        <dbReference type="Google" id="ProtNLM"/>
    </source>
</evidence>
<dbReference type="OrthoDB" id="292843at2"/>
<gene>
    <name evidence="1" type="ORF">CLV67_11984</name>
</gene>